<sequence length="207" mass="22339">MKPSSFQLAILGLSLTLSACTSTKPVSLHKEEFGNADMFTYSVPGTGIEGCEAARRALLSQGYIISDANSSTIRGRRKFQANHETHVEIEFTVVCAANSKGSNTATIFANAVRDQYALKKSSTSASLGVGGIGSISLPFGETNDSLVKVASETISDAKLYGRFFDLLERYMDDVRVSENDQGVQKNEPIKPSADNEKRTQEGSDIKN</sequence>
<reference evidence="3" key="1">
    <citation type="submission" date="2020-08" db="EMBL/GenBank/DDBJ databases">
        <title>Novel species isolated from subtropical streams in China.</title>
        <authorList>
            <person name="Lu H."/>
        </authorList>
    </citation>
    <scope>NUCLEOTIDE SEQUENCE</scope>
    <source>
        <strain evidence="3">LX22W</strain>
    </source>
</reference>
<dbReference type="PROSITE" id="PS51257">
    <property type="entry name" value="PROKAR_LIPOPROTEIN"/>
    <property type="match status" value="1"/>
</dbReference>
<feature type="signal peptide" evidence="2">
    <location>
        <begin position="1"/>
        <end position="19"/>
    </location>
</feature>
<dbReference type="Pfam" id="PF10001">
    <property type="entry name" value="DUF2242"/>
    <property type="match status" value="1"/>
</dbReference>
<dbReference type="InterPro" id="IPR018718">
    <property type="entry name" value="DUF2242"/>
</dbReference>
<organism evidence="3 4">
    <name type="scientific">Undibacterium nitidum</name>
    <dbReference type="NCBI Taxonomy" id="2762298"/>
    <lineage>
        <taxon>Bacteria</taxon>
        <taxon>Pseudomonadati</taxon>
        <taxon>Pseudomonadota</taxon>
        <taxon>Betaproteobacteria</taxon>
        <taxon>Burkholderiales</taxon>
        <taxon>Oxalobacteraceae</taxon>
        <taxon>Undibacterium</taxon>
    </lineage>
</organism>
<evidence type="ECO:0000313" key="3">
    <source>
        <dbReference type="EMBL" id="MBC3881027.1"/>
    </source>
</evidence>
<comment type="caution">
    <text evidence="3">The sequence shown here is derived from an EMBL/GenBank/DDBJ whole genome shotgun (WGS) entry which is preliminary data.</text>
</comment>
<evidence type="ECO:0000313" key="4">
    <source>
        <dbReference type="Proteomes" id="UP000627446"/>
    </source>
</evidence>
<dbReference type="EMBL" id="JACOFZ010000001">
    <property type="protein sequence ID" value="MBC3881027.1"/>
    <property type="molecule type" value="Genomic_DNA"/>
</dbReference>
<accession>A0A923KT83</accession>
<dbReference type="RefSeq" id="WP_186914522.1">
    <property type="nucleotide sequence ID" value="NZ_JACOFZ010000001.1"/>
</dbReference>
<evidence type="ECO:0000256" key="2">
    <source>
        <dbReference type="SAM" id="SignalP"/>
    </source>
</evidence>
<proteinExistence type="predicted"/>
<feature type="compositionally biased region" description="Basic and acidic residues" evidence="1">
    <location>
        <begin position="193"/>
        <end position="207"/>
    </location>
</feature>
<dbReference type="AlphaFoldDB" id="A0A923KT83"/>
<protein>
    <submittedName>
        <fullName evidence="3">DUF2242 domain-containing protein</fullName>
    </submittedName>
</protein>
<feature type="region of interest" description="Disordered" evidence="1">
    <location>
        <begin position="178"/>
        <end position="207"/>
    </location>
</feature>
<keyword evidence="2" id="KW-0732">Signal</keyword>
<dbReference type="Proteomes" id="UP000627446">
    <property type="component" value="Unassembled WGS sequence"/>
</dbReference>
<keyword evidence="4" id="KW-1185">Reference proteome</keyword>
<feature type="chain" id="PRO_5038115502" evidence="2">
    <location>
        <begin position="20"/>
        <end position="207"/>
    </location>
</feature>
<gene>
    <name evidence="3" type="ORF">H8K36_06555</name>
</gene>
<evidence type="ECO:0000256" key="1">
    <source>
        <dbReference type="SAM" id="MobiDB-lite"/>
    </source>
</evidence>
<name>A0A923KT83_9BURK</name>